<evidence type="ECO:0008006" key="4">
    <source>
        <dbReference type="Google" id="ProtNLM"/>
    </source>
</evidence>
<reference evidence="2 3" key="1">
    <citation type="submission" date="2020-12" db="EMBL/GenBank/DDBJ databases">
        <title>FDA dAtabase for Regulatory Grade micrObial Sequences (FDA-ARGOS): Supporting development and validation of Infectious Disease Dx tests.</title>
        <authorList>
            <person name="Sproer C."/>
            <person name="Gronow S."/>
            <person name="Severitt S."/>
            <person name="Schroder I."/>
            <person name="Tallon L."/>
            <person name="Sadzewicz L."/>
            <person name="Zhao X."/>
            <person name="Boylan J."/>
            <person name="Ott S."/>
            <person name="Bowen H."/>
            <person name="Vavikolanu K."/>
            <person name="Mehta A."/>
            <person name="Aluvathingal J."/>
            <person name="Nadendla S."/>
            <person name="Lowell S."/>
            <person name="Myers T."/>
            <person name="Yan Y."/>
            <person name="Sichtig H."/>
        </authorList>
    </citation>
    <scope>NUCLEOTIDE SEQUENCE [LARGE SCALE GENOMIC DNA]</scope>
    <source>
        <strain evidence="2 3">FDAARGOS_1013</strain>
    </source>
</reference>
<proteinExistence type="predicted"/>
<dbReference type="Proteomes" id="UP000595933">
    <property type="component" value="Chromosome"/>
</dbReference>
<evidence type="ECO:0000256" key="1">
    <source>
        <dbReference type="SAM" id="MobiDB-lite"/>
    </source>
</evidence>
<organism evidence="2 3">
    <name type="scientific">Stutzerimonas balearica</name>
    <dbReference type="NCBI Taxonomy" id="74829"/>
    <lineage>
        <taxon>Bacteria</taxon>
        <taxon>Pseudomonadati</taxon>
        <taxon>Pseudomonadota</taxon>
        <taxon>Gammaproteobacteria</taxon>
        <taxon>Pseudomonadales</taxon>
        <taxon>Pseudomonadaceae</taxon>
        <taxon>Stutzerimonas</taxon>
    </lineage>
</organism>
<feature type="region of interest" description="Disordered" evidence="1">
    <location>
        <begin position="21"/>
        <end position="148"/>
    </location>
</feature>
<dbReference type="EMBL" id="CP067013">
    <property type="protein sequence ID" value="QQN50928.1"/>
    <property type="molecule type" value="Genomic_DNA"/>
</dbReference>
<name>A0A9X7V488_9GAMM</name>
<sequence>MRRAVLGFGLVLLAACDEQARDDAPAAVERPPRPAAEEGAPPSLRISVPPIEPAGKAKPPVEISLPEPAERTPEPSPAAEPSPPKRSVEEVELAAPKLDLSLPEAWPEALEEPSGEPPATLLPPMFGPPEGPAVHMSGRLIPGEQESEQAIDGAEIQFEFRR</sequence>
<evidence type="ECO:0000313" key="2">
    <source>
        <dbReference type="EMBL" id="QQN50928.1"/>
    </source>
</evidence>
<protein>
    <recommendedName>
        <fullName evidence="4">Translation initiation factor 2</fullName>
    </recommendedName>
</protein>
<feature type="compositionally biased region" description="Basic and acidic residues" evidence="1">
    <location>
        <begin position="21"/>
        <end position="36"/>
    </location>
</feature>
<dbReference type="RefSeq" id="WP_041106482.1">
    <property type="nucleotide sequence ID" value="NZ_CP067013.1"/>
</dbReference>
<gene>
    <name evidence="2" type="ORF">I6H70_00140</name>
</gene>
<evidence type="ECO:0000313" key="3">
    <source>
        <dbReference type="Proteomes" id="UP000595933"/>
    </source>
</evidence>
<dbReference type="PROSITE" id="PS51257">
    <property type="entry name" value="PROKAR_LIPOPROTEIN"/>
    <property type="match status" value="1"/>
</dbReference>
<feature type="compositionally biased region" description="Pro residues" evidence="1">
    <location>
        <begin position="74"/>
        <end position="84"/>
    </location>
</feature>
<dbReference type="AlphaFoldDB" id="A0A9X7V488"/>
<accession>A0A9X7V488</accession>